<evidence type="ECO:0000256" key="2">
    <source>
        <dbReference type="ARBA" id="ARBA00007544"/>
    </source>
</evidence>
<feature type="binding site" evidence="14">
    <location>
        <position position="200"/>
    </location>
    <ligand>
        <name>S-adenosyl-L-methionine</name>
        <dbReference type="ChEBI" id="CHEBI:59789"/>
    </ligand>
</feature>
<dbReference type="EMBL" id="AP021879">
    <property type="protein sequence ID" value="BBO89207.1"/>
    <property type="molecule type" value="Genomic_DNA"/>
</dbReference>
<dbReference type="GO" id="GO:0070475">
    <property type="term" value="P:rRNA base methylation"/>
    <property type="evidence" value="ECO:0007669"/>
    <property type="project" value="UniProtKB-UniRule"/>
</dbReference>
<feature type="domain" description="Radical SAM core" evidence="15">
    <location>
        <begin position="102"/>
        <end position="336"/>
    </location>
</feature>
<feature type="binding site" evidence="14">
    <location>
        <begin position="222"/>
        <end position="224"/>
    </location>
    <ligand>
        <name>S-adenosyl-L-methionine</name>
        <dbReference type="ChEBI" id="CHEBI:59789"/>
    </ligand>
</feature>
<dbReference type="PANTHER" id="PTHR30544:SF5">
    <property type="entry name" value="RADICAL SAM CORE DOMAIN-CONTAINING PROTEIN"/>
    <property type="match status" value="1"/>
</dbReference>
<keyword evidence="8 14" id="KW-0949">S-adenosyl-L-methionine</keyword>
<dbReference type="InterPro" id="IPR013785">
    <property type="entry name" value="Aldolase_TIM"/>
</dbReference>
<evidence type="ECO:0000256" key="5">
    <source>
        <dbReference type="ARBA" id="ARBA00022552"/>
    </source>
</evidence>
<dbReference type="SFLD" id="SFLDS00029">
    <property type="entry name" value="Radical_SAM"/>
    <property type="match status" value="1"/>
</dbReference>
<keyword evidence="12 14" id="KW-0411">Iron-sulfur</keyword>
<keyword evidence="17" id="KW-1185">Reference proteome</keyword>
<evidence type="ECO:0000256" key="6">
    <source>
        <dbReference type="ARBA" id="ARBA00022603"/>
    </source>
</evidence>
<keyword evidence="13 14" id="KW-1015">Disulfide bond</keyword>
<dbReference type="InterPro" id="IPR027492">
    <property type="entry name" value="RNA_MTrfase_RlmN"/>
</dbReference>
<dbReference type="RefSeq" id="WP_197743315.1">
    <property type="nucleotide sequence ID" value="NZ_AP021879.1"/>
</dbReference>
<feature type="binding site" evidence="14">
    <location>
        <position position="298"/>
    </location>
    <ligand>
        <name>S-adenosyl-L-methionine</name>
        <dbReference type="ChEBI" id="CHEBI:59789"/>
    </ligand>
</feature>
<evidence type="ECO:0000256" key="3">
    <source>
        <dbReference type="ARBA" id="ARBA00022485"/>
    </source>
</evidence>
<keyword evidence="3 14" id="KW-0004">4Fe-4S</keyword>
<dbReference type="Pfam" id="PF04055">
    <property type="entry name" value="Radical_SAM"/>
    <property type="match status" value="1"/>
</dbReference>
<dbReference type="EC" id="2.1.1.192" evidence="14"/>
<evidence type="ECO:0000256" key="11">
    <source>
        <dbReference type="ARBA" id="ARBA00023004"/>
    </source>
</evidence>
<feature type="active site" description="Proton acceptor" evidence="14">
    <location>
        <position position="96"/>
    </location>
</feature>
<keyword evidence="7 14" id="KW-0808">Transferase</keyword>
<evidence type="ECO:0000256" key="8">
    <source>
        <dbReference type="ARBA" id="ARBA00022691"/>
    </source>
</evidence>
<dbReference type="GO" id="GO:0019843">
    <property type="term" value="F:rRNA binding"/>
    <property type="evidence" value="ECO:0007669"/>
    <property type="project" value="UniProtKB-UniRule"/>
</dbReference>
<gene>
    <name evidence="16" type="primary">rlmN_1</name>
    <name evidence="14" type="synonym">rlmN</name>
    <name evidence="16" type="ORF">DSCOOX_23870</name>
</gene>
<proteinExistence type="inferred from homology"/>
<comment type="miscellaneous">
    <text evidence="14">Reaction proceeds by a ping-pong mechanism involving intermediate methylation of a conserved cysteine residue.</text>
</comment>
<dbReference type="PROSITE" id="PS51918">
    <property type="entry name" value="RADICAL_SAM"/>
    <property type="match status" value="1"/>
</dbReference>
<evidence type="ECO:0000256" key="10">
    <source>
        <dbReference type="ARBA" id="ARBA00022723"/>
    </source>
</evidence>
<dbReference type="InterPro" id="IPR007197">
    <property type="entry name" value="rSAM"/>
</dbReference>
<keyword evidence="6 14" id="KW-0489">Methyltransferase</keyword>
<dbReference type="InterPro" id="IPR058240">
    <property type="entry name" value="rSAM_sf"/>
</dbReference>
<dbReference type="CDD" id="cd01335">
    <property type="entry name" value="Radical_SAM"/>
    <property type="match status" value="1"/>
</dbReference>
<evidence type="ECO:0000256" key="14">
    <source>
        <dbReference type="HAMAP-Rule" id="MF_01849"/>
    </source>
</evidence>
<evidence type="ECO:0000256" key="4">
    <source>
        <dbReference type="ARBA" id="ARBA00022490"/>
    </source>
</evidence>
<dbReference type="AlphaFoldDB" id="A0A5K8A9H6"/>
<comment type="subcellular location">
    <subcellularLocation>
        <location evidence="1 14">Cytoplasm</location>
    </subcellularLocation>
</comment>
<dbReference type="InterPro" id="IPR040072">
    <property type="entry name" value="Methyltransferase_A"/>
</dbReference>
<feature type="binding site" evidence="14">
    <location>
        <position position="120"/>
    </location>
    <ligand>
        <name>[4Fe-4S] cluster</name>
        <dbReference type="ChEBI" id="CHEBI:49883"/>
        <note>4Fe-4S-S-AdoMet</note>
    </ligand>
</feature>
<comment type="catalytic activity">
    <reaction evidence="14">
        <text>adenosine(37) in tRNA + 2 reduced [2Fe-2S]-[ferredoxin] + 2 S-adenosyl-L-methionine = 2-methyladenosine(37) in tRNA + 5'-deoxyadenosine + L-methionine + 2 oxidized [2Fe-2S]-[ferredoxin] + S-adenosyl-L-homocysteine</text>
        <dbReference type="Rhea" id="RHEA:43332"/>
        <dbReference type="Rhea" id="RHEA-COMP:10000"/>
        <dbReference type="Rhea" id="RHEA-COMP:10001"/>
        <dbReference type="Rhea" id="RHEA-COMP:10162"/>
        <dbReference type="Rhea" id="RHEA-COMP:10485"/>
        <dbReference type="ChEBI" id="CHEBI:17319"/>
        <dbReference type="ChEBI" id="CHEBI:33737"/>
        <dbReference type="ChEBI" id="CHEBI:33738"/>
        <dbReference type="ChEBI" id="CHEBI:57844"/>
        <dbReference type="ChEBI" id="CHEBI:57856"/>
        <dbReference type="ChEBI" id="CHEBI:59789"/>
        <dbReference type="ChEBI" id="CHEBI:74411"/>
        <dbReference type="ChEBI" id="CHEBI:74497"/>
        <dbReference type="EC" id="2.1.1.192"/>
    </reaction>
</comment>
<dbReference type="Pfam" id="PF21016">
    <property type="entry name" value="RlmN_N"/>
    <property type="match status" value="1"/>
</dbReference>
<keyword evidence="4 14" id="KW-0963">Cytoplasm</keyword>
<evidence type="ECO:0000259" key="15">
    <source>
        <dbReference type="PROSITE" id="PS51918"/>
    </source>
</evidence>
<dbReference type="SUPFAM" id="SSF102114">
    <property type="entry name" value="Radical SAM enzymes"/>
    <property type="match status" value="1"/>
</dbReference>
<evidence type="ECO:0000313" key="17">
    <source>
        <dbReference type="Proteomes" id="UP000422108"/>
    </source>
</evidence>
<dbReference type="Gene3D" id="3.20.20.70">
    <property type="entry name" value="Aldolase class I"/>
    <property type="match status" value="1"/>
</dbReference>
<dbReference type="GO" id="GO:0002935">
    <property type="term" value="F:tRNA (adenine(37)-C2)-methyltransferase activity"/>
    <property type="evidence" value="ECO:0007669"/>
    <property type="project" value="UniProtKB-UniRule"/>
</dbReference>
<comment type="catalytic activity">
    <reaction evidence="14">
        <text>adenosine(2503) in 23S rRNA + 2 reduced [2Fe-2S]-[ferredoxin] + 2 S-adenosyl-L-methionine = 2-methyladenosine(2503) in 23S rRNA + 5'-deoxyadenosine + L-methionine + 2 oxidized [2Fe-2S]-[ferredoxin] + S-adenosyl-L-homocysteine</text>
        <dbReference type="Rhea" id="RHEA:42916"/>
        <dbReference type="Rhea" id="RHEA-COMP:10000"/>
        <dbReference type="Rhea" id="RHEA-COMP:10001"/>
        <dbReference type="Rhea" id="RHEA-COMP:10152"/>
        <dbReference type="Rhea" id="RHEA-COMP:10282"/>
        <dbReference type="ChEBI" id="CHEBI:17319"/>
        <dbReference type="ChEBI" id="CHEBI:33737"/>
        <dbReference type="ChEBI" id="CHEBI:33738"/>
        <dbReference type="ChEBI" id="CHEBI:57844"/>
        <dbReference type="ChEBI" id="CHEBI:57856"/>
        <dbReference type="ChEBI" id="CHEBI:59789"/>
        <dbReference type="ChEBI" id="CHEBI:74411"/>
        <dbReference type="ChEBI" id="CHEBI:74497"/>
        <dbReference type="EC" id="2.1.1.192"/>
    </reaction>
</comment>
<comment type="similarity">
    <text evidence="2 14">Belongs to the radical SAM superfamily. RlmN family.</text>
</comment>
<comment type="cofactor">
    <cofactor evidence="14">
        <name>[4Fe-4S] cluster</name>
        <dbReference type="ChEBI" id="CHEBI:49883"/>
    </cofactor>
    <text evidence="14">Binds 1 [4Fe-4S] cluster. The cluster is coordinated with 3 cysteines and an exchangeable S-adenosyl-L-methionine.</text>
</comment>
<dbReference type="Proteomes" id="UP000422108">
    <property type="component" value="Chromosome"/>
</dbReference>
<name>A0A5K8A9H6_9BACT</name>
<comment type="caution">
    <text evidence="14">Lacks conserved residue(s) required for the propagation of feature annotation.</text>
</comment>
<keyword evidence="11 14" id="KW-0408">Iron</keyword>
<dbReference type="FunFam" id="3.20.20.70:FF:000014">
    <property type="entry name" value="Probable dual-specificity RNA methyltransferase RlmN"/>
    <property type="match status" value="1"/>
</dbReference>
<dbReference type="GO" id="GO:0000049">
    <property type="term" value="F:tRNA binding"/>
    <property type="evidence" value="ECO:0007669"/>
    <property type="project" value="UniProtKB-UniRule"/>
</dbReference>
<dbReference type="InterPro" id="IPR004383">
    <property type="entry name" value="rRNA_lsu_MTrfase_RlmN/Cfr"/>
</dbReference>
<feature type="binding site" evidence="14">
    <location>
        <position position="123"/>
    </location>
    <ligand>
        <name>[4Fe-4S] cluster</name>
        <dbReference type="ChEBI" id="CHEBI:49883"/>
        <note>4Fe-4S-S-AdoMet</note>
    </ligand>
</feature>
<keyword evidence="10 14" id="KW-0479">Metal-binding</keyword>
<dbReference type="SFLD" id="SFLDG01062">
    <property type="entry name" value="methyltransferase_(Class_A)"/>
    <property type="match status" value="1"/>
</dbReference>
<dbReference type="GO" id="GO:0030488">
    <property type="term" value="P:tRNA methylation"/>
    <property type="evidence" value="ECO:0007669"/>
    <property type="project" value="UniProtKB-UniRule"/>
</dbReference>
<protein>
    <recommendedName>
        <fullName evidence="14">Probable dual-specificity RNA methyltransferase RlmN</fullName>
        <ecNumber evidence="14">2.1.1.192</ecNumber>
    </recommendedName>
    <alternativeName>
        <fullName evidence="14">23S rRNA (adenine(2503)-C(2))-methyltransferase</fullName>
    </alternativeName>
    <alternativeName>
        <fullName evidence="14">23S rRNA m2A2503 methyltransferase</fullName>
    </alternativeName>
    <alternativeName>
        <fullName evidence="14">Ribosomal RNA large subunit methyltransferase N</fullName>
    </alternativeName>
    <alternativeName>
        <fullName evidence="14">tRNA (adenine(37)-C(2))-methyltransferase</fullName>
    </alternativeName>
    <alternativeName>
        <fullName evidence="14">tRNA m2A37 methyltransferase</fullName>
    </alternativeName>
</protein>
<evidence type="ECO:0000256" key="9">
    <source>
        <dbReference type="ARBA" id="ARBA00022694"/>
    </source>
</evidence>
<feature type="active site" description="S-methylcysteine intermediate" evidence="14">
    <location>
        <position position="341"/>
    </location>
</feature>
<dbReference type="PIRSF" id="PIRSF006004">
    <property type="entry name" value="CHP00048"/>
    <property type="match status" value="1"/>
</dbReference>
<feature type="binding site" evidence="14">
    <location>
        <begin position="167"/>
        <end position="168"/>
    </location>
    <ligand>
        <name>S-adenosyl-L-methionine</name>
        <dbReference type="ChEBI" id="CHEBI:59789"/>
    </ligand>
</feature>
<keyword evidence="5 14" id="KW-0698">rRNA processing</keyword>
<accession>A0A5K8A9H6</accession>
<organism evidence="16 17">
    <name type="scientific">Desulfosarcina ovata subsp. ovata</name>
    <dbReference type="NCBI Taxonomy" id="2752305"/>
    <lineage>
        <taxon>Bacteria</taxon>
        <taxon>Pseudomonadati</taxon>
        <taxon>Thermodesulfobacteriota</taxon>
        <taxon>Desulfobacteria</taxon>
        <taxon>Desulfobacterales</taxon>
        <taxon>Desulfosarcinaceae</taxon>
        <taxon>Desulfosarcina</taxon>
    </lineage>
</organism>
<evidence type="ECO:0000256" key="13">
    <source>
        <dbReference type="ARBA" id="ARBA00023157"/>
    </source>
</evidence>
<dbReference type="InterPro" id="IPR048641">
    <property type="entry name" value="RlmN_N"/>
</dbReference>
<evidence type="ECO:0000256" key="1">
    <source>
        <dbReference type="ARBA" id="ARBA00004496"/>
    </source>
</evidence>
<evidence type="ECO:0000313" key="16">
    <source>
        <dbReference type="EMBL" id="BBO89207.1"/>
    </source>
</evidence>
<dbReference type="SMART" id="SM00729">
    <property type="entry name" value="Elp3"/>
    <property type="match status" value="1"/>
</dbReference>
<keyword evidence="9 14" id="KW-0819">tRNA processing</keyword>
<comment type="function">
    <text evidence="14">Specifically methylates position 2 of adenine 2503 in 23S rRNA and position 2 of adenine 37 in tRNAs.</text>
</comment>
<reference evidence="16 17" key="1">
    <citation type="submission" date="2019-11" db="EMBL/GenBank/DDBJ databases">
        <title>Comparative genomics of hydrocarbon-degrading Desulfosarcina strains.</title>
        <authorList>
            <person name="Watanabe M."/>
            <person name="Kojima H."/>
            <person name="Fukui M."/>
        </authorList>
    </citation>
    <scope>NUCLEOTIDE SEQUENCE [LARGE SCALE GENOMIC DNA]</scope>
    <source>
        <strain evidence="17">oXyS1</strain>
    </source>
</reference>
<dbReference type="GO" id="GO:0046872">
    <property type="term" value="F:metal ion binding"/>
    <property type="evidence" value="ECO:0007669"/>
    <property type="project" value="UniProtKB-KW"/>
</dbReference>
<evidence type="ECO:0000256" key="12">
    <source>
        <dbReference type="ARBA" id="ARBA00023014"/>
    </source>
</evidence>
<dbReference type="GO" id="GO:0070040">
    <property type="term" value="F:rRNA (adenine(2503)-C2-)-methyltransferase activity"/>
    <property type="evidence" value="ECO:0007669"/>
    <property type="project" value="UniProtKB-UniRule"/>
</dbReference>
<dbReference type="GO" id="GO:0051539">
    <property type="term" value="F:4 iron, 4 sulfur cluster binding"/>
    <property type="evidence" value="ECO:0007669"/>
    <property type="project" value="UniProtKB-UniRule"/>
</dbReference>
<dbReference type="SFLD" id="SFLDF00275">
    <property type="entry name" value="adenosine_C2_methyltransferase"/>
    <property type="match status" value="1"/>
</dbReference>
<dbReference type="PANTHER" id="PTHR30544">
    <property type="entry name" value="23S RRNA METHYLTRANSFERASE"/>
    <property type="match status" value="1"/>
</dbReference>
<dbReference type="NCBIfam" id="TIGR00048">
    <property type="entry name" value="rRNA_mod_RlmN"/>
    <property type="match status" value="1"/>
</dbReference>
<dbReference type="Gene3D" id="1.10.150.530">
    <property type="match status" value="1"/>
</dbReference>
<evidence type="ECO:0000256" key="7">
    <source>
        <dbReference type="ARBA" id="ARBA00022679"/>
    </source>
</evidence>
<dbReference type="HAMAP" id="MF_01849">
    <property type="entry name" value="RNA_methyltr_RlmN"/>
    <property type="match status" value="1"/>
</dbReference>
<feature type="binding site" evidence="14">
    <location>
        <position position="116"/>
    </location>
    <ligand>
        <name>[4Fe-4S] cluster</name>
        <dbReference type="ChEBI" id="CHEBI:49883"/>
        <note>4Fe-4S-S-AdoMet</note>
    </ligand>
</feature>
<dbReference type="InterPro" id="IPR006638">
    <property type="entry name" value="Elp3/MiaA/NifB-like_rSAM"/>
</dbReference>
<dbReference type="GO" id="GO:0005737">
    <property type="term" value="C:cytoplasm"/>
    <property type="evidence" value="ECO:0007669"/>
    <property type="project" value="UniProtKB-SubCell"/>
</dbReference>
<sequence>MVIISSKIDIKTLSRQQLCDWLAARGIRPFRANQIWQWVYTRQTDRFDEMTNLGKALRADLETAFINPRLEVENEALSQDGSRKLLFRLADGQHIETVLIPEKDHYTLCVSSQVGCAQGCRFCMTAKGGFVRHLSAAEIISQVRDLQKRVDRQGEMPLSNIVVMGMGEPLANYDNLVQALDVITDGDFGLKFSTRRVTVSTAGLVSKLPDLGRDTRVNLAVSLNAVDDETRSRLMPINRRFPLADLITACRDYPLPPRRKITFEYILMKGVNDSLEDARRLVKLLRPVKAKINLIPFNEHPGSDFRRPSSSQISAFQELLAAHHYTVIVRHSKGQDIGAACGQLKAKLVSEGK</sequence>